<dbReference type="PANTHER" id="PTHR47843:SF2">
    <property type="entry name" value="BTB DOMAIN-CONTAINING PROTEIN"/>
    <property type="match status" value="1"/>
</dbReference>
<feature type="region of interest" description="Disordered" evidence="1">
    <location>
        <begin position="724"/>
        <end position="760"/>
    </location>
</feature>
<dbReference type="EMBL" id="QGMF01000433">
    <property type="protein sequence ID" value="TVY15920.1"/>
    <property type="molecule type" value="Genomic_DNA"/>
</dbReference>
<dbReference type="PANTHER" id="PTHR47843">
    <property type="entry name" value="BTB DOMAIN-CONTAINING PROTEIN-RELATED"/>
    <property type="match status" value="1"/>
</dbReference>
<dbReference type="InterPro" id="IPR011333">
    <property type="entry name" value="SKP1/BTB/POZ_sf"/>
</dbReference>
<feature type="compositionally biased region" description="Basic and acidic residues" evidence="1">
    <location>
        <begin position="20"/>
        <end position="36"/>
    </location>
</feature>
<accession>A0A8T9B7B7</accession>
<dbReference type="PROSITE" id="PS50097">
    <property type="entry name" value="BTB"/>
    <property type="match status" value="1"/>
</dbReference>
<evidence type="ECO:0000259" key="2">
    <source>
        <dbReference type="PROSITE" id="PS50097"/>
    </source>
</evidence>
<dbReference type="Gene3D" id="3.30.710.10">
    <property type="entry name" value="Potassium Channel Kv1.1, Chain A"/>
    <property type="match status" value="1"/>
</dbReference>
<dbReference type="InterPro" id="IPR000210">
    <property type="entry name" value="BTB/POZ_dom"/>
</dbReference>
<feature type="compositionally biased region" description="Polar residues" evidence="1">
    <location>
        <begin position="300"/>
        <end position="320"/>
    </location>
</feature>
<dbReference type="InterPro" id="IPR057402">
    <property type="entry name" value="AIM3_BBC1_C"/>
</dbReference>
<dbReference type="OrthoDB" id="3357271at2759"/>
<dbReference type="Pfam" id="PF25459">
    <property type="entry name" value="AIM3_BBC1_C"/>
    <property type="match status" value="1"/>
</dbReference>
<name>A0A8T9B7B7_9HELO</name>
<feature type="compositionally biased region" description="Polar residues" evidence="1">
    <location>
        <begin position="250"/>
        <end position="266"/>
    </location>
</feature>
<evidence type="ECO:0000256" key="1">
    <source>
        <dbReference type="SAM" id="MobiDB-lite"/>
    </source>
</evidence>
<dbReference type="Proteomes" id="UP000469559">
    <property type="component" value="Unassembled WGS sequence"/>
</dbReference>
<sequence>MSITGLGIRNKITGGGSKDGTSKESSWRDRGGDLKGRGMNHVSGWMGKGKDSEPNDHVAMPISSLKDPAAFGPPPKHINYHGAAALPNQITPDRRGLGAPLSREEIQARQQAEEEEAQREAEEAAKPKPPPMPYRADTTGLSTSHLPPPPGRKDGADGRSPPPPPVNKPKPPSLPPRLPPRQNSNPAPSPPPTYNTATSEPDSHRGILNQGSLSRLGAAGLSVQGLGIGEKKSREPLPPPAASSPRNSSKDPPQANTSQLNELQSRFSRRSPASPKPESPSEGTSFAQKQAALKSASSFRNDPSSVSLSDARSAASTANNFRERHGEQVKSGWQSANKINTKYGISDKVGAYGGVGNAQEAASPQGGGGLNSLPQVAGLKKKPPPPPAKKAQLTSPNTGKEPLPPPIPMSSKPKPQSASSRGTGELDLDLKTLWFAQTPPIFPPPSLGRNDKIGHASSSGWSSNGVRKTHTFNAVIQDNSTMARTKILLTWDASNPGLTVKAQQKHFPPPRKLSRHELDDCREKYSEALASWCESNMGQQVGDGECWTLAHNGLQAIAAKCSAHGQEPCMTSQTLVHGHQLYSFLPAISPHPDPRGGVLEAGVSRGDIIQLLTAHFHAKDGSQKWAGAPDHTAVVVGIKSNGELNVVEQNVGNVKRVQRGSYNMSELVKGEVRIFRAVGINWAGELDPIPDSLLKLAITSYSRDPLACVTAFHIKSLPAFSSTKMAGHKSHSAPIKDGRASKRCKLGQHPTGHEQDRTAGVADLSSPQNEFVTVVVGKGERKEKFTVYKKFICYYSPFFDVAFDKLNGLFVEDESQTVDFEDTTPEAFGIFVRWLYRQSIRDDRGALPQAHLLARLWILGDKLLSVGVQNAAIEGLCEKGWFGNNGSIAEISYVYKNTKAGSPLRQLLIDQITHKAPYTALAKALTSKVQDFPNEMLVDLVLAQKKLLVKTNVATETLKAENYFIMDIGES</sequence>
<protein>
    <recommendedName>
        <fullName evidence="2">BTB domain-containing protein</fullName>
    </recommendedName>
</protein>
<proteinExistence type="predicted"/>
<gene>
    <name evidence="3" type="ORF">LARI1_G006177</name>
</gene>
<organism evidence="3 4">
    <name type="scientific">Lachnellula arida</name>
    <dbReference type="NCBI Taxonomy" id="1316785"/>
    <lineage>
        <taxon>Eukaryota</taxon>
        <taxon>Fungi</taxon>
        <taxon>Dikarya</taxon>
        <taxon>Ascomycota</taxon>
        <taxon>Pezizomycotina</taxon>
        <taxon>Leotiomycetes</taxon>
        <taxon>Helotiales</taxon>
        <taxon>Lachnaceae</taxon>
        <taxon>Lachnellula</taxon>
    </lineage>
</organism>
<feature type="compositionally biased region" description="Low complexity" evidence="1">
    <location>
        <begin position="280"/>
        <end position="299"/>
    </location>
</feature>
<evidence type="ECO:0000313" key="4">
    <source>
        <dbReference type="Proteomes" id="UP000469559"/>
    </source>
</evidence>
<feature type="compositionally biased region" description="Pro residues" evidence="1">
    <location>
        <begin position="160"/>
        <end position="179"/>
    </location>
</feature>
<dbReference type="SUPFAM" id="SSF54695">
    <property type="entry name" value="POZ domain"/>
    <property type="match status" value="1"/>
</dbReference>
<feature type="region of interest" description="Disordered" evidence="1">
    <location>
        <begin position="443"/>
        <end position="464"/>
    </location>
</feature>
<dbReference type="CDD" id="cd18186">
    <property type="entry name" value="BTB_POZ_ZBTB_KLHL-like"/>
    <property type="match status" value="1"/>
</dbReference>
<dbReference type="Pfam" id="PF00651">
    <property type="entry name" value="BTB"/>
    <property type="match status" value="1"/>
</dbReference>
<dbReference type="AlphaFoldDB" id="A0A8T9B7B7"/>
<feature type="compositionally biased region" description="Polar residues" evidence="1">
    <location>
        <begin position="331"/>
        <end position="340"/>
    </location>
</feature>
<feature type="domain" description="BTB" evidence="2">
    <location>
        <begin position="770"/>
        <end position="844"/>
    </location>
</feature>
<feature type="compositionally biased region" description="Basic and acidic residues" evidence="1">
    <location>
        <begin position="92"/>
        <end position="107"/>
    </location>
</feature>
<keyword evidence="4" id="KW-1185">Reference proteome</keyword>
<feature type="region of interest" description="Disordered" evidence="1">
    <location>
        <begin position="1"/>
        <end position="424"/>
    </location>
</feature>
<comment type="caution">
    <text evidence="3">The sequence shown here is derived from an EMBL/GenBank/DDBJ whole genome shotgun (WGS) entry which is preliminary data.</text>
</comment>
<evidence type="ECO:0000313" key="3">
    <source>
        <dbReference type="EMBL" id="TVY15920.1"/>
    </source>
</evidence>
<reference evidence="3 4" key="1">
    <citation type="submission" date="2018-05" db="EMBL/GenBank/DDBJ databases">
        <title>Whole genome sequencing for identification of molecular markers to develop diagnostic detection tools for the regulated plant pathogen Lachnellula willkommii.</title>
        <authorList>
            <person name="Giroux E."/>
            <person name="Bilodeau G."/>
        </authorList>
    </citation>
    <scope>NUCLEOTIDE SEQUENCE [LARGE SCALE GENOMIC DNA]</scope>
    <source>
        <strain evidence="3 4">CBS 203.66</strain>
    </source>
</reference>